<dbReference type="Proteomes" id="UP000061569">
    <property type="component" value="Chromosome"/>
</dbReference>
<dbReference type="Gene3D" id="2.30.30.40">
    <property type="entry name" value="SH3 Domains"/>
    <property type="match status" value="1"/>
</dbReference>
<accession>A0A0S2DKD7</accession>
<evidence type="ECO:0000313" key="2">
    <source>
        <dbReference type="EMBL" id="ALN58712.1"/>
    </source>
</evidence>
<gene>
    <name evidence="2" type="ORF">GLE_3366</name>
</gene>
<keyword evidence="1" id="KW-0732">Signal</keyword>
<feature type="signal peptide" evidence="1">
    <location>
        <begin position="1"/>
        <end position="26"/>
    </location>
</feature>
<evidence type="ECO:0008006" key="4">
    <source>
        <dbReference type="Google" id="ProtNLM"/>
    </source>
</evidence>
<dbReference type="KEGG" id="lez:GLE_3366"/>
<dbReference type="AlphaFoldDB" id="A0A0S2DKD7"/>
<evidence type="ECO:0000256" key="1">
    <source>
        <dbReference type="SAM" id="SignalP"/>
    </source>
</evidence>
<reference evidence="2 3" key="1">
    <citation type="submission" date="2015-11" db="EMBL/GenBank/DDBJ databases">
        <title>Genome sequences of Lysobacter enzymogenes strain C3 and Lysobacter antibioticus ATCC 29479.</title>
        <authorList>
            <person name="Kobayashi D.Y."/>
        </authorList>
    </citation>
    <scope>NUCLEOTIDE SEQUENCE [LARGE SCALE GENOMIC DNA]</scope>
    <source>
        <strain evidence="2 3">C3</strain>
    </source>
</reference>
<feature type="chain" id="PRO_5006594892" description="Integron" evidence="1">
    <location>
        <begin position="27"/>
        <end position="139"/>
    </location>
</feature>
<name>A0A0S2DKD7_LYSEN</name>
<organism evidence="2 3">
    <name type="scientific">Lysobacter enzymogenes</name>
    <dbReference type="NCBI Taxonomy" id="69"/>
    <lineage>
        <taxon>Bacteria</taxon>
        <taxon>Pseudomonadati</taxon>
        <taxon>Pseudomonadota</taxon>
        <taxon>Gammaproteobacteria</taxon>
        <taxon>Lysobacterales</taxon>
        <taxon>Lysobacteraceae</taxon>
        <taxon>Lysobacter</taxon>
    </lineage>
</organism>
<dbReference type="EMBL" id="CP013140">
    <property type="protein sequence ID" value="ALN58712.1"/>
    <property type="molecule type" value="Genomic_DNA"/>
</dbReference>
<protein>
    <recommendedName>
        <fullName evidence="4">Integron</fullName>
    </recommendedName>
</protein>
<dbReference type="STRING" id="69.GLE_3366"/>
<evidence type="ECO:0000313" key="3">
    <source>
        <dbReference type="Proteomes" id="UP000061569"/>
    </source>
</evidence>
<proteinExistence type="predicted"/>
<sequence>MTPGKAALLTIALALPAALVQAQALAAPPRAVPVEVGGSEEWDACGSTGRVRGLKADGDGFLAVRAGPGADYAMLDKLGNGRLVYLCGSRGRWTAVVYAPAGADASACGVSWAIAEAEVYRGPCKSGWVNTAWIEVVAG</sequence>
<dbReference type="PATRIC" id="fig|69.6.peg.3316"/>
<dbReference type="OrthoDB" id="9816009at2"/>